<dbReference type="KEGG" id="soe:110775610"/>
<gene>
    <name evidence="4" type="primary">LOC110775610</name>
</gene>
<feature type="signal peptide" evidence="2">
    <location>
        <begin position="1"/>
        <end position="25"/>
    </location>
</feature>
<feature type="chain" id="PRO_5040424587" description="Glycine-rich protein" evidence="2">
    <location>
        <begin position="26"/>
        <end position="83"/>
    </location>
</feature>
<dbReference type="RefSeq" id="XP_021835913.1">
    <property type="nucleotide sequence ID" value="XM_021980221.2"/>
</dbReference>
<evidence type="ECO:0008006" key="5">
    <source>
        <dbReference type="Google" id="ProtNLM"/>
    </source>
</evidence>
<evidence type="ECO:0000313" key="4">
    <source>
        <dbReference type="RefSeq" id="XP_021835913.1"/>
    </source>
</evidence>
<dbReference type="OrthoDB" id="10557087at2759"/>
<reference evidence="3" key="1">
    <citation type="journal article" date="2021" name="Nat. Commun.">
        <title>Genomic analyses provide insights into spinach domestication and the genetic basis of agronomic traits.</title>
        <authorList>
            <person name="Cai X."/>
            <person name="Sun X."/>
            <person name="Xu C."/>
            <person name="Sun H."/>
            <person name="Wang X."/>
            <person name="Ge C."/>
            <person name="Zhang Z."/>
            <person name="Wang Q."/>
            <person name="Fei Z."/>
            <person name="Jiao C."/>
            <person name="Wang Q."/>
        </authorList>
    </citation>
    <scope>NUCLEOTIDE SEQUENCE [LARGE SCALE GENOMIC DNA]</scope>
    <source>
        <strain evidence="3">cv. Varoflay</strain>
    </source>
</reference>
<dbReference type="InterPro" id="IPR010800">
    <property type="entry name" value="GRP"/>
</dbReference>
<keyword evidence="3" id="KW-1185">Reference proteome</keyword>
<reference evidence="4" key="2">
    <citation type="submission" date="2025-08" db="UniProtKB">
        <authorList>
            <consortium name="RefSeq"/>
        </authorList>
    </citation>
    <scope>IDENTIFICATION</scope>
    <source>
        <tissue evidence="4">Leaf</tissue>
    </source>
</reference>
<feature type="compositionally biased region" description="Gly residues" evidence="1">
    <location>
        <begin position="55"/>
        <end position="66"/>
    </location>
</feature>
<dbReference type="AlphaFoldDB" id="A0A9R0JIM8"/>
<evidence type="ECO:0000256" key="2">
    <source>
        <dbReference type="SAM" id="SignalP"/>
    </source>
</evidence>
<proteinExistence type="predicted"/>
<accession>A0A9R0JIM8</accession>
<name>A0A9R0JIM8_SPIOL</name>
<organism evidence="3 4">
    <name type="scientific">Spinacia oleracea</name>
    <name type="common">Spinach</name>
    <dbReference type="NCBI Taxonomy" id="3562"/>
    <lineage>
        <taxon>Eukaryota</taxon>
        <taxon>Viridiplantae</taxon>
        <taxon>Streptophyta</taxon>
        <taxon>Embryophyta</taxon>
        <taxon>Tracheophyta</taxon>
        <taxon>Spermatophyta</taxon>
        <taxon>Magnoliopsida</taxon>
        <taxon>eudicotyledons</taxon>
        <taxon>Gunneridae</taxon>
        <taxon>Pentapetalae</taxon>
        <taxon>Caryophyllales</taxon>
        <taxon>Chenopodiaceae</taxon>
        <taxon>Chenopodioideae</taxon>
        <taxon>Anserineae</taxon>
        <taxon>Spinacia</taxon>
    </lineage>
</organism>
<dbReference type="GeneID" id="110775610"/>
<evidence type="ECO:0000313" key="3">
    <source>
        <dbReference type="Proteomes" id="UP000813463"/>
    </source>
</evidence>
<feature type="region of interest" description="Disordered" evidence="1">
    <location>
        <begin position="26"/>
        <end position="83"/>
    </location>
</feature>
<dbReference type="Pfam" id="PF07172">
    <property type="entry name" value="GRP"/>
    <property type="match status" value="1"/>
</dbReference>
<sequence>MATSKAYLLVILCAATLLIPNEVSARELADSQSTQHAHSVEESKNGYDGSSPYGSYGGSPGGGPIGYGPPKETKEKLAGQGKA</sequence>
<evidence type="ECO:0000256" key="1">
    <source>
        <dbReference type="SAM" id="MobiDB-lite"/>
    </source>
</evidence>
<dbReference type="Proteomes" id="UP000813463">
    <property type="component" value="Chromosome 5"/>
</dbReference>
<protein>
    <recommendedName>
        <fullName evidence="5">Glycine-rich protein</fullName>
    </recommendedName>
</protein>
<keyword evidence="2" id="KW-0732">Signal</keyword>